<reference evidence="4 5" key="1">
    <citation type="submission" date="2021-03" db="EMBL/GenBank/DDBJ databases">
        <title>novel species isolated from a fishpond in China.</title>
        <authorList>
            <person name="Lu H."/>
            <person name="Cai Z."/>
        </authorList>
    </citation>
    <scope>NUCLEOTIDE SEQUENCE [LARGE SCALE GENOMIC DNA]</scope>
    <source>
        <strain evidence="4 5">JCM 31546</strain>
    </source>
</reference>
<feature type="transmembrane region" description="Helical" evidence="2">
    <location>
        <begin position="64"/>
        <end position="86"/>
    </location>
</feature>
<keyword evidence="2" id="KW-0472">Membrane</keyword>
<keyword evidence="2" id="KW-1133">Transmembrane helix</keyword>
<keyword evidence="5" id="KW-1185">Reference proteome</keyword>
<dbReference type="Proteomes" id="UP000664698">
    <property type="component" value="Unassembled WGS sequence"/>
</dbReference>
<protein>
    <submittedName>
        <fullName evidence="4">Uncharacterized protein</fullName>
    </submittedName>
</protein>
<feature type="transmembrane region" description="Helical" evidence="2">
    <location>
        <begin position="193"/>
        <end position="212"/>
    </location>
</feature>
<feature type="compositionally biased region" description="Basic and acidic residues" evidence="1">
    <location>
        <begin position="39"/>
        <end position="55"/>
    </location>
</feature>
<feature type="transmembrane region" description="Helical" evidence="2">
    <location>
        <begin position="157"/>
        <end position="181"/>
    </location>
</feature>
<evidence type="ECO:0000256" key="2">
    <source>
        <dbReference type="SAM" id="Phobius"/>
    </source>
</evidence>
<keyword evidence="2" id="KW-0812">Transmembrane</keyword>
<name>A0ABS3BLX3_9BACT</name>
<feature type="region of interest" description="Disordered" evidence="1">
    <location>
        <begin position="28"/>
        <end position="55"/>
    </location>
</feature>
<evidence type="ECO:0000313" key="4">
    <source>
        <dbReference type="EMBL" id="MBN7800168.1"/>
    </source>
</evidence>
<keyword evidence="3" id="KW-0732">Signal</keyword>
<gene>
    <name evidence="4" type="ORF">J0A67_04805</name>
</gene>
<dbReference type="EMBL" id="JAFKCW010000001">
    <property type="protein sequence ID" value="MBN7800168.1"/>
    <property type="molecule type" value="Genomic_DNA"/>
</dbReference>
<feature type="chain" id="PRO_5045247800" evidence="3">
    <location>
        <begin position="19"/>
        <end position="218"/>
    </location>
</feature>
<feature type="signal peptide" evidence="3">
    <location>
        <begin position="1"/>
        <end position="18"/>
    </location>
</feature>
<evidence type="ECO:0000313" key="5">
    <source>
        <dbReference type="Proteomes" id="UP000664698"/>
    </source>
</evidence>
<accession>A0ABS3BLX3</accession>
<dbReference type="RefSeq" id="WP_206568126.1">
    <property type="nucleotide sequence ID" value="NZ_JAFKCW010000001.1"/>
</dbReference>
<proteinExistence type="predicted"/>
<organism evidence="4 5">
    <name type="scientific">Algoriphagus aestuariicola</name>
    <dbReference type="NCBI Taxonomy" id="1852016"/>
    <lineage>
        <taxon>Bacteria</taxon>
        <taxon>Pseudomonadati</taxon>
        <taxon>Bacteroidota</taxon>
        <taxon>Cytophagia</taxon>
        <taxon>Cytophagales</taxon>
        <taxon>Cyclobacteriaceae</taxon>
        <taxon>Algoriphagus</taxon>
    </lineage>
</organism>
<sequence length="218" mass="24072">MRVVLFILLILLSFQGFAQEADSLEGQKAEKSVQIPGETDSKDAETAEDQEPKKEDESDLNFGFWLYILMPVILTFSSAFYFIGWLKKEGFRISNALSDDVPEERLQQAQTVQARLVQARANMIAANAADPGQAQPVPPMPSPEQSTIPMNRSSSRLIAFLSSMSASILAICIFSYYMYFAIRGMTVPEFEDLWPILTALGLGIVPYGTKVVSGKSAT</sequence>
<evidence type="ECO:0000256" key="3">
    <source>
        <dbReference type="SAM" id="SignalP"/>
    </source>
</evidence>
<evidence type="ECO:0000256" key="1">
    <source>
        <dbReference type="SAM" id="MobiDB-lite"/>
    </source>
</evidence>
<comment type="caution">
    <text evidence="4">The sequence shown here is derived from an EMBL/GenBank/DDBJ whole genome shotgun (WGS) entry which is preliminary data.</text>
</comment>